<dbReference type="Proteomes" id="UP000078290">
    <property type="component" value="Unassembled WGS sequence"/>
</dbReference>
<dbReference type="EMBL" id="LXMA01000038">
    <property type="protein sequence ID" value="OAT72049.1"/>
    <property type="molecule type" value="Genomic_DNA"/>
</dbReference>
<dbReference type="AlphaFoldDB" id="A0A1B7KQ09"/>
<organism evidence="1 2">
    <name type="scientific">Parageobacillus thermoglucosidasius</name>
    <name type="common">Geobacillus thermoglucosidasius</name>
    <dbReference type="NCBI Taxonomy" id="1426"/>
    <lineage>
        <taxon>Bacteria</taxon>
        <taxon>Bacillati</taxon>
        <taxon>Bacillota</taxon>
        <taxon>Bacilli</taxon>
        <taxon>Bacillales</taxon>
        <taxon>Anoxybacillaceae</taxon>
        <taxon>Parageobacillus</taxon>
    </lineage>
</organism>
<comment type="caution">
    <text evidence="1">The sequence shown here is derived from an EMBL/GenBank/DDBJ whole genome shotgun (WGS) entry which is preliminary data.</text>
</comment>
<name>A0A1B7KQ09_PARTM</name>
<dbReference type="OrthoDB" id="2890420at2"/>
<accession>A0A1B7KQ09</accession>
<evidence type="ECO:0000313" key="1">
    <source>
        <dbReference type="EMBL" id="OAT72049.1"/>
    </source>
</evidence>
<dbReference type="RefSeq" id="WP_064552549.1">
    <property type="nucleotide sequence ID" value="NZ_LXMA01000038.1"/>
</dbReference>
<sequence>MMKKENEKKEMPFGPTLQPEFRMSTDFHFHQAFLNEETYAGDSVGEHTALEQANEYLAEEEIRQIFDNS</sequence>
<evidence type="ECO:0000313" key="2">
    <source>
        <dbReference type="Proteomes" id="UP000078290"/>
    </source>
</evidence>
<reference evidence="2" key="1">
    <citation type="submission" date="2016-05" db="EMBL/GenBank/DDBJ databases">
        <authorList>
            <person name="Wang W."/>
            <person name="Zhu L."/>
        </authorList>
    </citation>
    <scope>NUCLEOTIDE SEQUENCE [LARGE SCALE GENOMIC DNA]</scope>
    <source>
        <strain evidence="2">W-2</strain>
    </source>
</reference>
<gene>
    <name evidence="1" type="ORF">A7K69_11645</name>
</gene>
<proteinExistence type="predicted"/>
<protein>
    <submittedName>
        <fullName evidence="1">Uncharacterized protein</fullName>
    </submittedName>
</protein>